<dbReference type="GO" id="GO:0017038">
    <property type="term" value="P:protein import"/>
    <property type="evidence" value="ECO:0007669"/>
    <property type="project" value="InterPro"/>
</dbReference>
<evidence type="ECO:0000256" key="6">
    <source>
        <dbReference type="ARBA" id="ARBA00022741"/>
    </source>
</evidence>
<evidence type="ECO:0000256" key="11">
    <source>
        <dbReference type="ARBA" id="ARBA00023136"/>
    </source>
</evidence>
<dbReference type="Pfam" id="PF07517">
    <property type="entry name" value="SecA_DEAD"/>
    <property type="match status" value="1"/>
</dbReference>
<dbReference type="InterPro" id="IPR027417">
    <property type="entry name" value="P-loop_NTPase"/>
</dbReference>
<dbReference type="STRING" id="216463.VC81_04280"/>
<dbReference type="NCBIfam" id="TIGR03714">
    <property type="entry name" value="secA2"/>
    <property type="match status" value="1"/>
</dbReference>
<dbReference type="PROSITE" id="PS51196">
    <property type="entry name" value="SECA_MOTOR_DEAD"/>
    <property type="match status" value="1"/>
</dbReference>
<feature type="domain" description="Helicase ATP-binding" evidence="13">
    <location>
        <begin position="80"/>
        <end position="243"/>
    </location>
</feature>
<dbReference type="GO" id="GO:0008564">
    <property type="term" value="F:protein-exporting ATPase activity"/>
    <property type="evidence" value="ECO:0007669"/>
    <property type="project" value="UniProtKB-EC"/>
</dbReference>
<dbReference type="CDD" id="cd17928">
    <property type="entry name" value="DEXDc_SecA"/>
    <property type="match status" value="1"/>
</dbReference>
<dbReference type="PATRIC" id="fig|216463.3.peg.2686"/>
<dbReference type="NCBIfam" id="NF006630">
    <property type="entry name" value="PRK09200.1"/>
    <property type="match status" value="1"/>
</dbReference>
<dbReference type="CDD" id="cd18803">
    <property type="entry name" value="SF2_C_secA"/>
    <property type="match status" value="1"/>
</dbReference>
<dbReference type="InterPro" id="IPR001650">
    <property type="entry name" value="Helicase_C-like"/>
</dbReference>
<dbReference type="GO" id="GO:0031522">
    <property type="term" value="C:cell envelope Sec protein transport complex"/>
    <property type="evidence" value="ECO:0007669"/>
    <property type="project" value="TreeGrafter"/>
</dbReference>
<dbReference type="GO" id="GO:0043952">
    <property type="term" value="P:protein transport by the Sec complex"/>
    <property type="evidence" value="ECO:0007669"/>
    <property type="project" value="TreeGrafter"/>
</dbReference>
<comment type="catalytic activity">
    <reaction evidence="12">
        <text>ATP + H2O + cellular proteinSide 1 = ADP + phosphate + cellular proteinSide 2.</text>
        <dbReference type="EC" id="7.4.2.8"/>
    </reaction>
</comment>
<evidence type="ECO:0000256" key="8">
    <source>
        <dbReference type="ARBA" id="ARBA00022927"/>
    </source>
</evidence>
<dbReference type="InterPro" id="IPR014018">
    <property type="entry name" value="SecA_motor_DEAD"/>
</dbReference>
<comment type="subcellular location">
    <subcellularLocation>
        <location evidence="12">Cell membrane</location>
        <topology evidence="12">Peripheral membrane protein</topology>
        <orientation evidence="12">Cytoplasmic side</orientation>
    </subcellularLocation>
    <subcellularLocation>
        <location evidence="12">Cytoplasm</location>
    </subcellularLocation>
    <subcellularLocation>
        <location evidence="1">Membrane</location>
        <topology evidence="1">Peripheral membrane protein</topology>
    </subcellularLocation>
    <text evidence="12">Distribution is 50-50.</text>
</comment>
<dbReference type="SUPFAM" id="SSF81886">
    <property type="entry name" value="Helical scaffold and wing domains of SecA"/>
    <property type="match status" value="1"/>
</dbReference>
<feature type="binding site" evidence="12">
    <location>
        <position position="489"/>
    </location>
    <ligand>
        <name>ATP</name>
        <dbReference type="ChEBI" id="CHEBI:30616"/>
    </ligand>
</feature>
<evidence type="ECO:0000256" key="7">
    <source>
        <dbReference type="ARBA" id="ARBA00022840"/>
    </source>
</evidence>
<name>A0A0F3RTA7_9LACO</name>
<comment type="subunit">
    <text evidence="12">Monomer and homodimer. Part of the essential Sec protein translocation apparatus which comprises SecA, SecYEG and auxiliary proteins SecDF. Other proteins may also be involved.</text>
</comment>
<organism evidence="16 17">
    <name type="scientific">Levilactobacillus spicheri</name>
    <dbReference type="NCBI Taxonomy" id="216463"/>
    <lineage>
        <taxon>Bacteria</taxon>
        <taxon>Bacillati</taxon>
        <taxon>Bacillota</taxon>
        <taxon>Bacilli</taxon>
        <taxon>Lactobacillales</taxon>
        <taxon>Lactobacillaceae</taxon>
        <taxon>Levilactobacillus</taxon>
    </lineage>
</organism>
<dbReference type="PANTHER" id="PTHR30612:SF0">
    <property type="entry name" value="CHLOROPLAST PROTEIN-TRANSPORTING ATPASE"/>
    <property type="match status" value="1"/>
</dbReference>
<gene>
    <name evidence="12" type="primary">secA</name>
    <name evidence="16" type="ORF">VC81_04280</name>
</gene>
<keyword evidence="6 12" id="KW-0547">Nucleotide-binding</keyword>
<dbReference type="InterPro" id="IPR036266">
    <property type="entry name" value="SecA_Wing/Scaffold_sf"/>
</dbReference>
<evidence type="ECO:0000256" key="5">
    <source>
        <dbReference type="ARBA" id="ARBA00022490"/>
    </source>
</evidence>
<dbReference type="AlphaFoldDB" id="A0A0F3RTA7"/>
<dbReference type="SMART" id="SM00958">
    <property type="entry name" value="SecA_PP_bind"/>
    <property type="match status" value="1"/>
</dbReference>
<dbReference type="PROSITE" id="PS51192">
    <property type="entry name" value="HELICASE_ATP_BIND_1"/>
    <property type="match status" value="1"/>
</dbReference>
<dbReference type="InterPro" id="IPR011116">
    <property type="entry name" value="SecA_Wing/Scaffold"/>
</dbReference>
<dbReference type="GO" id="GO:0005829">
    <property type="term" value="C:cytosol"/>
    <property type="evidence" value="ECO:0007669"/>
    <property type="project" value="TreeGrafter"/>
</dbReference>
<evidence type="ECO:0000256" key="1">
    <source>
        <dbReference type="ARBA" id="ARBA00004170"/>
    </source>
</evidence>
<dbReference type="GO" id="GO:0065002">
    <property type="term" value="P:intracellular protein transmembrane transport"/>
    <property type="evidence" value="ECO:0007669"/>
    <property type="project" value="UniProtKB-UniRule"/>
</dbReference>
<dbReference type="OrthoDB" id="9762243at2"/>
<dbReference type="InterPro" id="IPR000185">
    <property type="entry name" value="SecA"/>
</dbReference>
<keyword evidence="11 12" id="KW-0472">Membrane</keyword>
<feature type="domain" description="SecA family profile" evidence="15">
    <location>
        <begin position="1"/>
        <end position="567"/>
    </location>
</feature>
<dbReference type="Gene3D" id="1.10.3060.10">
    <property type="entry name" value="Helical scaffold and wing domains of SecA"/>
    <property type="match status" value="1"/>
</dbReference>
<protein>
    <recommendedName>
        <fullName evidence="12">Protein translocase subunit SecA</fullName>
        <ecNumber evidence="12">7.4.2.8</ecNumber>
    </recommendedName>
</protein>
<comment type="similarity">
    <text evidence="2 12">Belongs to the SecA family.</text>
</comment>
<feature type="binding site" evidence="12">
    <location>
        <begin position="96"/>
        <end position="100"/>
    </location>
    <ligand>
        <name>ATP</name>
        <dbReference type="ChEBI" id="CHEBI:30616"/>
    </ligand>
</feature>
<evidence type="ECO:0000259" key="15">
    <source>
        <dbReference type="PROSITE" id="PS51196"/>
    </source>
</evidence>
<reference evidence="16 17" key="1">
    <citation type="submission" date="2015-03" db="EMBL/GenBank/DDBJ databases">
        <authorList>
            <person name="Zheng J."/>
            <person name="Ganezle M."/>
        </authorList>
    </citation>
    <scope>NUCLEOTIDE SEQUENCE [LARGE SCALE GENOMIC DNA]</scope>
    <source>
        <strain evidence="16 17">LP38</strain>
    </source>
</reference>
<evidence type="ECO:0000256" key="12">
    <source>
        <dbReference type="HAMAP-Rule" id="MF_01382"/>
    </source>
</evidence>
<evidence type="ECO:0000256" key="9">
    <source>
        <dbReference type="ARBA" id="ARBA00022967"/>
    </source>
</evidence>
<dbReference type="SUPFAM" id="SSF81767">
    <property type="entry name" value="Pre-protein crosslinking domain of SecA"/>
    <property type="match status" value="1"/>
</dbReference>
<dbReference type="PRINTS" id="PR00906">
    <property type="entry name" value="SECA"/>
</dbReference>
<dbReference type="PANTHER" id="PTHR30612">
    <property type="entry name" value="SECA INNER MEMBRANE COMPONENT OF SEC PROTEIN SECRETION SYSTEM"/>
    <property type="match status" value="1"/>
</dbReference>
<keyword evidence="9 12" id="KW-1278">Translocase</keyword>
<keyword evidence="4 12" id="KW-1003">Cell membrane</keyword>
<dbReference type="HAMAP" id="MF_01382">
    <property type="entry name" value="SecA"/>
    <property type="match status" value="1"/>
</dbReference>
<dbReference type="GO" id="GO:0006605">
    <property type="term" value="P:protein targeting"/>
    <property type="evidence" value="ECO:0007669"/>
    <property type="project" value="UniProtKB-UniRule"/>
</dbReference>
<dbReference type="InterPro" id="IPR022490">
    <property type="entry name" value="SecA2"/>
</dbReference>
<keyword evidence="3 12" id="KW-0813">Transport</keyword>
<accession>A0A0F3RTA7</accession>
<dbReference type="GO" id="GO:0005524">
    <property type="term" value="F:ATP binding"/>
    <property type="evidence" value="ECO:0007669"/>
    <property type="project" value="UniProtKB-UniRule"/>
</dbReference>
<keyword evidence="8 12" id="KW-0653">Protein transport</keyword>
<dbReference type="Gene3D" id="3.90.1440.10">
    <property type="entry name" value="SecA, preprotein cross-linking domain"/>
    <property type="match status" value="1"/>
</dbReference>
<dbReference type="InterPro" id="IPR011130">
    <property type="entry name" value="SecA_preprotein_X-link_dom"/>
</dbReference>
<dbReference type="Pfam" id="PF07516">
    <property type="entry name" value="SecA_SW"/>
    <property type="match status" value="1"/>
</dbReference>
<dbReference type="Proteomes" id="UP000033491">
    <property type="component" value="Unassembled WGS sequence"/>
</dbReference>
<dbReference type="SMART" id="SM00957">
    <property type="entry name" value="SecA_DEAD"/>
    <property type="match status" value="1"/>
</dbReference>
<evidence type="ECO:0000259" key="14">
    <source>
        <dbReference type="PROSITE" id="PS51194"/>
    </source>
</evidence>
<dbReference type="InterPro" id="IPR014001">
    <property type="entry name" value="Helicase_ATP-bd"/>
</dbReference>
<comment type="caution">
    <text evidence="16">The sequence shown here is derived from an EMBL/GenBank/DDBJ whole genome shotgun (WGS) entry which is preliminary data.</text>
</comment>
<evidence type="ECO:0000256" key="2">
    <source>
        <dbReference type="ARBA" id="ARBA00007650"/>
    </source>
</evidence>
<dbReference type="InterPro" id="IPR044722">
    <property type="entry name" value="SecA_SF2_C"/>
</dbReference>
<evidence type="ECO:0000313" key="16">
    <source>
        <dbReference type="EMBL" id="KJW13226.1"/>
    </source>
</evidence>
<dbReference type="EC" id="7.4.2.8" evidence="12"/>
<dbReference type="RefSeq" id="WP_045806928.1">
    <property type="nucleotide sequence ID" value="NZ_JZCR01000009.1"/>
</dbReference>
<evidence type="ECO:0000256" key="4">
    <source>
        <dbReference type="ARBA" id="ARBA00022475"/>
    </source>
</evidence>
<dbReference type="EMBL" id="JZCR01000009">
    <property type="protein sequence ID" value="KJW13226.1"/>
    <property type="molecule type" value="Genomic_DNA"/>
</dbReference>
<dbReference type="GO" id="GO:0005886">
    <property type="term" value="C:plasma membrane"/>
    <property type="evidence" value="ECO:0007669"/>
    <property type="project" value="UniProtKB-SubCell"/>
</dbReference>
<evidence type="ECO:0000256" key="3">
    <source>
        <dbReference type="ARBA" id="ARBA00022448"/>
    </source>
</evidence>
<dbReference type="InterPro" id="IPR036670">
    <property type="entry name" value="SecA_X-link_sf"/>
</dbReference>
<sequence>MPFTHHRTPERYVRQMRAVAALASKYQDMSDEELKSQTDLFREQLAAGKSLDSLKIQAFAVAREADRRVLGMFPFDVQVLGALVMQDGNVAEMQTGEGKTLTATLPMYLNGLTGSGNFLVTANEYLAYRDAQEMGKVYRWLGLTAVAGVPATGEDPHDRDLHKIYQADIVYTTNSTLGFDYLMDNLSGTADERFLQGFHFALLDEIDAVLLDSAQMPLVISGAPRVRSNLFEIADQVICLLREDVDFERSNDHKKVWFTPCGIDHMEEYLGLEDLLSERHRTLYRHLVLALKAHQTLTRDRDYVVDEDGVSLLDLSNGRKLAGMKLEAGLHQALEAKEAVPVSNQTRTMASITFQNLFRMFSHLSGMTGTAMTDAAELQETYRLSVISIPTNKPSQRIDLPDQLYNSTSEKLEHAVALVKQAYQQGRPVLIETGSVSLSNLFSRILLREEIPHNLLNARSAAKEALIVKEAGQLGAVTVATSMAGRGTDIKLGKGVKELGGLLVVGTERMNSARVDNQLRGRSGRQGAPGKTVFLVSIEDSILLEHGPNWLRRYRRRAAAYKRDHPGAGNPRIRMPFWGKYRFRRLITQAQHNAEKGDRQSRTQTLQYAEIMRVQRDTIYATRQQIMTAPTLDDQLTSVFKMATRSFMQQHPHPTRSELADYVLNTIDNHLVVADVIDQDWRPDQPKQTAPFLQQLMVDQLQKKFENINQDQQVYFERMCLLKSLDNAWIDQVDMLQQLRQIATSRSTAQHDPLLEYLKDGRKAFAEMKQAFAHQTVKNLLLSEFQFKADGSIDVTYP</sequence>
<dbReference type="SUPFAM" id="SSF52540">
    <property type="entry name" value="P-loop containing nucleoside triphosphate hydrolases"/>
    <property type="match status" value="2"/>
</dbReference>
<dbReference type="Pfam" id="PF21090">
    <property type="entry name" value="P-loop_SecA"/>
    <property type="match status" value="2"/>
</dbReference>
<dbReference type="InterPro" id="IPR011115">
    <property type="entry name" value="SecA_DEAD"/>
</dbReference>
<evidence type="ECO:0000256" key="10">
    <source>
        <dbReference type="ARBA" id="ARBA00023010"/>
    </source>
</evidence>
<dbReference type="PROSITE" id="PS51194">
    <property type="entry name" value="HELICASE_CTER"/>
    <property type="match status" value="1"/>
</dbReference>
<keyword evidence="5 12" id="KW-0963">Cytoplasm</keyword>
<evidence type="ECO:0000259" key="13">
    <source>
        <dbReference type="PROSITE" id="PS51192"/>
    </source>
</evidence>
<keyword evidence="7 12" id="KW-0067">ATP-binding</keyword>
<keyword evidence="10 12" id="KW-0811">Translocation</keyword>
<dbReference type="Pfam" id="PF01043">
    <property type="entry name" value="SecA_PP_bind"/>
    <property type="match status" value="1"/>
</dbReference>
<dbReference type="FunFam" id="3.40.50.300:FF:000429">
    <property type="entry name" value="Preprotein translocase subunit SecA"/>
    <property type="match status" value="1"/>
</dbReference>
<evidence type="ECO:0000313" key="17">
    <source>
        <dbReference type="Proteomes" id="UP000033491"/>
    </source>
</evidence>
<comment type="function">
    <text evidence="12">Part of the Sec protein translocase complex. Interacts with the SecYEG preprotein conducting channel. Has a central role in coupling the hydrolysis of ATP to the transfer of proteins into and across the cell membrane, serving as an ATP-driven molecular motor driving the stepwise translocation of polypeptide chains across the membrane.</text>
</comment>
<proteinExistence type="inferred from homology"/>
<feature type="binding site" evidence="12">
    <location>
        <position position="78"/>
    </location>
    <ligand>
        <name>ATP</name>
        <dbReference type="ChEBI" id="CHEBI:30616"/>
    </ligand>
</feature>
<dbReference type="Gene3D" id="3.40.50.300">
    <property type="entry name" value="P-loop containing nucleotide triphosphate hydrolases"/>
    <property type="match status" value="3"/>
</dbReference>
<feature type="domain" description="Helicase C-terminal" evidence="14">
    <location>
        <begin position="411"/>
        <end position="566"/>
    </location>
</feature>